<dbReference type="InterPro" id="IPR011006">
    <property type="entry name" value="CheY-like_superfamily"/>
</dbReference>
<dbReference type="GO" id="GO:0000976">
    <property type="term" value="F:transcription cis-regulatory region binding"/>
    <property type="evidence" value="ECO:0007669"/>
    <property type="project" value="TreeGrafter"/>
</dbReference>
<evidence type="ECO:0000256" key="7">
    <source>
        <dbReference type="PROSITE-ProRule" id="PRU01091"/>
    </source>
</evidence>
<accession>A0A0H3J576</accession>
<dbReference type="RefSeq" id="WP_003445368.1">
    <property type="nucleotide sequence ID" value="NZ_ANZB01000007.1"/>
</dbReference>
<dbReference type="Pfam" id="PF00072">
    <property type="entry name" value="Response_reg"/>
    <property type="match status" value="1"/>
</dbReference>
<evidence type="ECO:0000256" key="5">
    <source>
        <dbReference type="ARBA" id="ARBA00024867"/>
    </source>
</evidence>
<dbReference type="InterPro" id="IPR001789">
    <property type="entry name" value="Sig_transdc_resp-reg_receiver"/>
</dbReference>
<dbReference type="PANTHER" id="PTHR48111">
    <property type="entry name" value="REGULATOR OF RPOS"/>
    <property type="match status" value="1"/>
</dbReference>
<dbReference type="PROSITE" id="PS50110">
    <property type="entry name" value="RESPONSE_REGULATORY"/>
    <property type="match status" value="1"/>
</dbReference>
<dbReference type="Proteomes" id="UP000030905">
    <property type="component" value="Chromosome"/>
</dbReference>
<evidence type="ECO:0000259" key="9">
    <source>
        <dbReference type="PROSITE" id="PS51755"/>
    </source>
</evidence>
<dbReference type="Proteomes" id="UP000028042">
    <property type="component" value="Unassembled WGS sequence"/>
</dbReference>
<reference evidence="11 12" key="3">
    <citation type="journal article" name="Genome Announc.">
        <title>Improved Draft Genome Sequence of Clostridium pasteurianum Strain ATCC 6013 (DSM 525) Using a Hybrid Next-Generation Sequencing Approach.</title>
        <authorList>
            <person name="Pyne M.E."/>
            <person name="Utturkar S."/>
            <person name="Brown S.D."/>
            <person name="Moo-Young M."/>
            <person name="Chung D.A."/>
            <person name="Chou C.P."/>
        </authorList>
    </citation>
    <scope>NUCLEOTIDE SEQUENCE [LARGE SCALE GENOMIC DNA]</scope>
    <source>
        <strain evidence="11 12">ATCC 6013</strain>
    </source>
</reference>
<dbReference type="PROSITE" id="PS51755">
    <property type="entry name" value="OMPR_PHOB"/>
    <property type="match status" value="1"/>
</dbReference>
<feature type="domain" description="Response regulatory" evidence="8">
    <location>
        <begin position="27"/>
        <end position="140"/>
    </location>
</feature>
<reference evidence="10 13" key="1">
    <citation type="journal article" date="2015" name="Genome Announc.">
        <title>Complete Genome Sequence of the Nitrogen-Fixing and Solvent-Producing Clostridium pasteurianum DSM 525.</title>
        <authorList>
            <person name="Poehlein A."/>
            <person name="Grosse-Honebrink A."/>
            <person name="Zhang Y."/>
            <person name="Minton N.P."/>
            <person name="Daniel R."/>
        </authorList>
    </citation>
    <scope>NUCLEOTIDE SEQUENCE [LARGE SCALE GENOMIC DNA]</scope>
    <source>
        <strain evidence="10">DSM 525</strain>
        <strain evidence="13">DSM 525 / ATCC 6013</strain>
    </source>
</reference>
<dbReference type="PATRIC" id="fig|1262449.3.peg.2296"/>
<evidence type="ECO:0000313" key="12">
    <source>
        <dbReference type="Proteomes" id="UP000028042"/>
    </source>
</evidence>
<dbReference type="Gene3D" id="6.10.250.690">
    <property type="match status" value="1"/>
</dbReference>
<sequence>MCIDNVLLDIGSGKTVFKEVRDLKQVEIMIVEDDNDINKILELIVKEQGYKATCCFSGTEAQLRLQQQSFNLILLDIMLPGLTGEELLQEIRKQSFIPVIVISAKSMIEDKVNLLSLGADDYMVKPFAHEEVAARIEVQLRKNYLQQREEYLTWKKLTLDESQHRVVVQKSELNLTNVEFDILRIMLKRPKQVFSKAKLYELLWNDVYQGNDNSISVHVSNIRKKIAAITDEEYIKTIWGIGFSLV</sequence>
<dbReference type="InterPro" id="IPR039420">
    <property type="entry name" value="WalR-like"/>
</dbReference>
<evidence type="ECO:0000313" key="13">
    <source>
        <dbReference type="Proteomes" id="UP000030905"/>
    </source>
</evidence>
<feature type="DNA-binding region" description="OmpR/PhoB-type" evidence="7">
    <location>
        <begin position="149"/>
        <end position="246"/>
    </location>
</feature>
<dbReference type="Gene3D" id="1.10.10.10">
    <property type="entry name" value="Winged helix-like DNA-binding domain superfamily/Winged helix DNA-binding domain"/>
    <property type="match status" value="1"/>
</dbReference>
<dbReference type="GO" id="GO:0006355">
    <property type="term" value="P:regulation of DNA-templated transcription"/>
    <property type="evidence" value="ECO:0007669"/>
    <property type="project" value="InterPro"/>
</dbReference>
<name>A0A0H3J576_CLOPA</name>
<evidence type="ECO:0000256" key="3">
    <source>
        <dbReference type="ARBA" id="ARBA00023125"/>
    </source>
</evidence>
<keyword evidence="2" id="KW-0805">Transcription regulation</keyword>
<evidence type="ECO:0000256" key="1">
    <source>
        <dbReference type="ARBA" id="ARBA00018672"/>
    </source>
</evidence>
<dbReference type="SMART" id="SM00448">
    <property type="entry name" value="REC"/>
    <property type="match status" value="1"/>
</dbReference>
<dbReference type="GO" id="GO:0005829">
    <property type="term" value="C:cytosol"/>
    <property type="evidence" value="ECO:0007669"/>
    <property type="project" value="TreeGrafter"/>
</dbReference>
<evidence type="ECO:0000256" key="4">
    <source>
        <dbReference type="ARBA" id="ARBA00023163"/>
    </source>
</evidence>
<evidence type="ECO:0000256" key="2">
    <source>
        <dbReference type="ARBA" id="ARBA00023015"/>
    </source>
</evidence>
<dbReference type="Gene3D" id="3.40.50.2300">
    <property type="match status" value="1"/>
</dbReference>
<comment type="function">
    <text evidence="5">May play the central regulatory role in sporulation. It may be an element of the effector pathway responsible for the activation of sporulation genes in response to nutritional stress. Spo0A may act in concert with spo0H (a sigma factor) to control the expression of some genes that are critical to the sporulation process.</text>
</comment>
<dbReference type="CDD" id="cd00383">
    <property type="entry name" value="trans_reg_C"/>
    <property type="match status" value="1"/>
</dbReference>
<dbReference type="SUPFAM" id="SSF52172">
    <property type="entry name" value="CheY-like"/>
    <property type="match status" value="1"/>
</dbReference>
<dbReference type="AlphaFoldDB" id="A0A0H3J576"/>
<evidence type="ECO:0000313" key="10">
    <source>
        <dbReference type="EMBL" id="AJA53089.1"/>
    </source>
</evidence>
<gene>
    <name evidence="10" type="ORF">CLPA_c30350</name>
    <name evidence="11" type="ORF">CP6013_00150</name>
</gene>
<dbReference type="GO" id="GO:0000156">
    <property type="term" value="F:phosphorelay response regulator activity"/>
    <property type="evidence" value="ECO:0007669"/>
    <property type="project" value="TreeGrafter"/>
</dbReference>
<keyword evidence="3 7" id="KW-0238">DNA-binding</keyword>
<evidence type="ECO:0000259" key="8">
    <source>
        <dbReference type="PROSITE" id="PS50110"/>
    </source>
</evidence>
<keyword evidence="4" id="KW-0804">Transcription</keyword>
<dbReference type="SMART" id="SM00862">
    <property type="entry name" value="Trans_reg_C"/>
    <property type="match status" value="1"/>
</dbReference>
<dbReference type="EMBL" id="CP009268">
    <property type="protein sequence ID" value="AJA53089.1"/>
    <property type="molecule type" value="Genomic_DNA"/>
</dbReference>
<dbReference type="PANTHER" id="PTHR48111:SF2">
    <property type="entry name" value="RESPONSE REGULATOR SAER"/>
    <property type="match status" value="1"/>
</dbReference>
<dbReference type="GO" id="GO:0032993">
    <property type="term" value="C:protein-DNA complex"/>
    <property type="evidence" value="ECO:0007669"/>
    <property type="project" value="TreeGrafter"/>
</dbReference>
<dbReference type="InterPro" id="IPR036388">
    <property type="entry name" value="WH-like_DNA-bd_sf"/>
</dbReference>
<dbReference type="eggNOG" id="COG0745">
    <property type="taxonomic scope" value="Bacteria"/>
</dbReference>
<evidence type="ECO:0000313" key="11">
    <source>
        <dbReference type="EMBL" id="KRU10903.1"/>
    </source>
</evidence>
<protein>
    <recommendedName>
        <fullName evidence="1">Stage 0 sporulation protein A homolog</fullName>
    </recommendedName>
</protein>
<dbReference type="EMBL" id="JPGY02000001">
    <property type="protein sequence ID" value="KRU10903.1"/>
    <property type="molecule type" value="Genomic_DNA"/>
</dbReference>
<feature type="domain" description="OmpR/PhoB-type" evidence="9">
    <location>
        <begin position="149"/>
        <end position="246"/>
    </location>
</feature>
<dbReference type="KEGG" id="cpat:CLPA_c30350"/>
<proteinExistence type="predicted"/>
<dbReference type="KEGG" id="cpae:CPAST_c30350"/>
<keyword evidence="13" id="KW-1185">Reference proteome</keyword>
<reference evidence="11" key="2">
    <citation type="submission" date="2015-10" db="EMBL/GenBank/DDBJ databases">
        <title>Improved Draft Genome Sequence of Clostridium pasteurianum Strain ATCC 6013 (DSM 525) Using a Hybrid Next-Generation Sequencing Approach.</title>
        <authorList>
            <person name="Pyne M.E."/>
            <person name="Utturkar S.M."/>
            <person name="Brown S.D."/>
            <person name="Moo-Young M."/>
            <person name="Chung D.A."/>
            <person name="Chou P.C."/>
        </authorList>
    </citation>
    <scope>NUCLEOTIDE SEQUENCE</scope>
    <source>
        <strain evidence="11">ATCC 6013</strain>
    </source>
</reference>
<dbReference type="Pfam" id="PF00486">
    <property type="entry name" value="Trans_reg_C"/>
    <property type="match status" value="1"/>
</dbReference>
<dbReference type="InterPro" id="IPR001867">
    <property type="entry name" value="OmpR/PhoB-type_DNA-bd"/>
</dbReference>
<feature type="modified residue" description="4-aspartylphosphate" evidence="6">
    <location>
        <position position="76"/>
    </location>
</feature>
<organism evidence="10 13">
    <name type="scientific">Clostridium pasteurianum DSM 525 = ATCC 6013</name>
    <dbReference type="NCBI Taxonomy" id="1262449"/>
    <lineage>
        <taxon>Bacteria</taxon>
        <taxon>Bacillati</taxon>
        <taxon>Bacillota</taxon>
        <taxon>Clostridia</taxon>
        <taxon>Eubacteriales</taxon>
        <taxon>Clostridiaceae</taxon>
        <taxon>Clostridium</taxon>
    </lineage>
</organism>
<evidence type="ECO:0000256" key="6">
    <source>
        <dbReference type="PROSITE-ProRule" id="PRU00169"/>
    </source>
</evidence>
<keyword evidence="6" id="KW-0597">Phosphoprotein</keyword>